<reference evidence="2 3" key="1">
    <citation type="journal article" date="2019" name="Syst. Appl. Microbiol.">
        <title>New species of pathogenic Pseudomonas isolated from citrus in Tunisia: Proposal of Pseudomonas kairouanensis sp. nov. and Pseudomonas nabeulensis sp. nov.</title>
        <authorList>
            <person name="Oueslati M."/>
            <person name="Mulet M."/>
            <person name="Gomila M."/>
            <person name="Berge O."/>
            <person name="Hajlaoui M.R."/>
            <person name="Lalucat J."/>
            <person name="Sadfi-Zouaoui N."/>
            <person name="Garcia-Valdes E."/>
        </authorList>
    </citation>
    <scope>NUCLEOTIDE SEQUENCE [LARGE SCALE GENOMIC DNA]</scope>
    <source>
        <strain evidence="2 3">KC12</strain>
    </source>
</reference>
<keyword evidence="1" id="KW-1133">Transmembrane helix</keyword>
<comment type="caution">
    <text evidence="2">The sequence shown here is derived from an EMBL/GenBank/DDBJ whole genome shotgun (WGS) entry which is preliminary data.</text>
</comment>
<keyword evidence="1" id="KW-0812">Transmembrane</keyword>
<keyword evidence="3" id="KW-1185">Reference proteome</keyword>
<sequence>TVLELRPDILQVWLRNFVYDLQVHSPYIRLGPRELIGAVPCYPLISDKPEWQAFSLNPGLRRLREYALCAPYAGFEGEKGLSRRYAELNLTAVTLEGDAVLHTGFGLHVSTSAERLNKARRKRRERIKLVVMLLVGIGIGWFID</sequence>
<keyword evidence="1" id="KW-0472">Membrane</keyword>
<keyword evidence="2" id="KW-0808">Transferase</keyword>
<dbReference type="Proteomes" id="UP000297391">
    <property type="component" value="Unassembled WGS sequence"/>
</dbReference>
<evidence type="ECO:0000313" key="3">
    <source>
        <dbReference type="Proteomes" id="UP000297391"/>
    </source>
</evidence>
<feature type="transmembrane region" description="Helical" evidence="1">
    <location>
        <begin position="127"/>
        <end position="143"/>
    </location>
</feature>
<protein>
    <submittedName>
        <fullName evidence="2">Glycosyltransferase family 2 protein</fullName>
    </submittedName>
</protein>
<dbReference type="AlphaFoldDB" id="A0A4Z0AE97"/>
<dbReference type="EMBL" id="QUZU01000050">
    <property type="protein sequence ID" value="TFY85082.1"/>
    <property type="molecule type" value="Genomic_DNA"/>
</dbReference>
<organism evidence="2 3">
    <name type="scientific">Pseudomonas kairouanensis</name>
    <dbReference type="NCBI Taxonomy" id="2293832"/>
    <lineage>
        <taxon>Bacteria</taxon>
        <taxon>Pseudomonadati</taxon>
        <taxon>Pseudomonadota</taxon>
        <taxon>Gammaproteobacteria</taxon>
        <taxon>Pseudomonadales</taxon>
        <taxon>Pseudomonadaceae</taxon>
        <taxon>Pseudomonas</taxon>
    </lineage>
</organism>
<accession>A0A4Z0AE97</accession>
<name>A0A4Z0AE97_9PSED</name>
<proteinExistence type="predicted"/>
<dbReference type="GO" id="GO:0016740">
    <property type="term" value="F:transferase activity"/>
    <property type="evidence" value="ECO:0007669"/>
    <property type="project" value="UniProtKB-KW"/>
</dbReference>
<gene>
    <name evidence="2" type="ORF">DYL59_27075</name>
</gene>
<feature type="non-terminal residue" evidence="2">
    <location>
        <position position="1"/>
    </location>
</feature>
<evidence type="ECO:0000313" key="2">
    <source>
        <dbReference type="EMBL" id="TFY85082.1"/>
    </source>
</evidence>
<evidence type="ECO:0000256" key="1">
    <source>
        <dbReference type="SAM" id="Phobius"/>
    </source>
</evidence>